<dbReference type="Proteomes" id="UP000447434">
    <property type="component" value="Chromosome 15"/>
</dbReference>
<accession>A0A6A5PBN1</accession>
<name>A0A6A5PBN1_LUPAL</name>
<organism evidence="1 2">
    <name type="scientific">Lupinus albus</name>
    <name type="common">White lupine</name>
    <name type="synonym">Lupinus termis</name>
    <dbReference type="NCBI Taxonomy" id="3870"/>
    <lineage>
        <taxon>Eukaryota</taxon>
        <taxon>Viridiplantae</taxon>
        <taxon>Streptophyta</taxon>
        <taxon>Embryophyta</taxon>
        <taxon>Tracheophyta</taxon>
        <taxon>Spermatophyta</taxon>
        <taxon>Magnoliopsida</taxon>
        <taxon>eudicotyledons</taxon>
        <taxon>Gunneridae</taxon>
        <taxon>Pentapetalae</taxon>
        <taxon>rosids</taxon>
        <taxon>fabids</taxon>
        <taxon>Fabales</taxon>
        <taxon>Fabaceae</taxon>
        <taxon>Papilionoideae</taxon>
        <taxon>50 kb inversion clade</taxon>
        <taxon>genistoids sensu lato</taxon>
        <taxon>core genistoids</taxon>
        <taxon>Genisteae</taxon>
        <taxon>Lupinus</taxon>
    </lineage>
</organism>
<evidence type="ECO:0000313" key="2">
    <source>
        <dbReference type="Proteomes" id="UP000447434"/>
    </source>
</evidence>
<dbReference type="AlphaFoldDB" id="A0A6A5PBN1"/>
<reference evidence="2" key="1">
    <citation type="journal article" date="2020" name="Nat. Commun.">
        <title>Genome sequence of the cluster root forming white lupin.</title>
        <authorList>
            <person name="Hufnagel B."/>
            <person name="Marques A."/>
            <person name="Soriano A."/>
            <person name="Marques L."/>
            <person name="Divol F."/>
            <person name="Doumas P."/>
            <person name="Sallet E."/>
            <person name="Mancinotti D."/>
            <person name="Carrere S."/>
            <person name="Marande W."/>
            <person name="Arribat S."/>
            <person name="Keller J."/>
            <person name="Huneau C."/>
            <person name="Blein T."/>
            <person name="Aime D."/>
            <person name="Laguerre M."/>
            <person name="Taylor J."/>
            <person name="Schubert V."/>
            <person name="Nelson M."/>
            <person name="Geu-Flores F."/>
            <person name="Crespi M."/>
            <person name="Gallardo-Guerrero K."/>
            <person name="Delaux P.-M."/>
            <person name="Salse J."/>
            <person name="Berges H."/>
            <person name="Guyot R."/>
            <person name="Gouzy J."/>
            <person name="Peret B."/>
        </authorList>
    </citation>
    <scope>NUCLEOTIDE SEQUENCE [LARGE SCALE GENOMIC DNA]</scope>
    <source>
        <strain evidence="2">cv. Amiga</strain>
    </source>
</reference>
<dbReference type="GO" id="GO:0009535">
    <property type="term" value="C:chloroplast thylakoid membrane"/>
    <property type="evidence" value="ECO:0007669"/>
    <property type="project" value="TreeGrafter"/>
</dbReference>
<sequence>MFSMQLLCFYKQPAPQLFASFSPHTLLSGGIFKDRKIIKPFSSSYSSSWCIVNAVKEDSQQYEVDPDKAREALQELDKQLQSFSNKQVSSPKLRVSDVKLTEEQANVDNDKKLEISDSFLAYVAAGLVLFTMFYNVLFYTVIKPSIDGS</sequence>
<dbReference type="OrthoDB" id="780445at2759"/>
<gene>
    <name evidence="1" type="ORF">Lalb_Chr15g0082521</name>
</gene>
<dbReference type="PANTHER" id="PTHR37716">
    <property type="entry name" value="OS07G0568900 PROTEIN"/>
    <property type="match status" value="1"/>
</dbReference>
<comment type="caution">
    <text evidence="1">The sequence shown here is derived from an EMBL/GenBank/DDBJ whole genome shotgun (WGS) entry which is preliminary data.</text>
</comment>
<protein>
    <submittedName>
        <fullName evidence="1">Uncharacterized protein</fullName>
    </submittedName>
</protein>
<keyword evidence="2" id="KW-1185">Reference proteome</keyword>
<dbReference type="EMBL" id="WOCE01000015">
    <property type="protein sequence ID" value="KAE9598581.1"/>
    <property type="molecule type" value="Genomic_DNA"/>
</dbReference>
<evidence type="ECO:0000313" key="1">
    <source>
        <dbReference type="EMBL" id="KAE9598581.1"/>
    </source>
</evidence>
<dbReference type="PANTHER" id="PTHR37716:SF1">
    <property type="entry name" value="OS07G0568900 PROTEIN"/>
    <property type="match status" value="1"/>
</dbReference>
<proteinExistence type="predicted"/>